<evidence type="ECO:0000256" key="2">
    <source>
        <dbReference type="ARBA" id="ARBA00006677"/>
    </source>
</evidence>
<dbReference type="KEGG" id="tad:TRIADDRAFT_59829"/>
<organism evidence="8 9">
    <name type="scientific">Trichoplax adhaerens</name>
    <name type="common">Trichoplax reptans</name>
    <dbReference type="NCBI Taxonomy" id="10228"/>
    <lineage>
        <taxon>Eukaryota</taxon>
        <taxon>Metazoa</taxon>
        <taxon>Placozoa</taxon>
        <taxon>Uniplacotomia</taxon>
        <taxon>Trichoplacea</taxon>
        <taxon>Trichoplacidae</taxon>
        <taxon>Trichoplax</taxon>
    </lineage>
</organism>
<keyword evidence="9" id="KW-1185">Reference proteome</keyword>
<dbReference type="OMA" id="AMCHIRR"/>
<dbReference type="PANTHER" id="PTHR12914">
    <property type="entry name" value="PARTNER OF SLD5"/>
    <property type="match status" value="1"/>
</dbReference>
<keyword evidence="3 5" id="KW-0235">DNA replication</keyword>
<dbReference type="RefSeq" id="XP_002115778.1">
    <property type="nucleotide sequence ID" value="XM_002115742.1"/>
</dbReference>
<evidence type="ECO:0000313" key="9">
    <source>
        <dbReference type="Proteomes" id="UP000009022"/>
    </source>
</evidence>
<dbReference type="eggNOG" id="KOG3303">
    <property type="taxonomic scope" value="Eukaryota"/>
</dbReference>
<dbReference type="FunCoup" id="B3S6J7">
    <property type="interactions" value="1050"/>
</dbReference>
<dbReference type="InterPro" id="IPR005339">
    <property type="entry name" value="GINS_Psf1"/>
</dbReference>
<accession>B3S6J7</accession>
<evidence type="ECO:0000259" key="7">
    <source>
        <dbReference type="Pfam" id="PF24997"/>
    </source>
</evidence>
<dbReference type="OrthoDB" id="10252587at2759"/>
<keyword evidence="4 5" id="KW-0539">Nucleus</keyword>
<comment type="subcellular location">
    <subcellularLocation>
        <location evidence="1 5">Nucleus</location>
    </subcellularLocation>
</comment>
<evidence type="ECO:0000313" key="8">
    <source>
        <dbReference type="EMBL" id="EDV21630.1"/>
    </source>
</evidence>
<dbReference type="SUPFAM" id="SSF158573">
    <property type="entry name" value="GINS helical bundle-like"/>
    <property type="match status" value="1"/>
</dbReference>
<evidence type="ECO:0000256" key="3">
    <source>
        <dbReference type="ARBA" id="ARBA00022705"/>
    </source>
</evidence>
<name>B3S6J7_TRIAD</name>
<dbReference type="Pfam" id="PF05916">
    <property type="entry name" value="Sld5"/>
    <property type="match status" value="1"/>
</dbReference>
<dbReference type="PhylomeDB" id="B3S6J7"/>
<dbReference type="GeneID" id="6757135"/>
<evidence type="ECO:0000256" key="4">
    <source>
        <dbReference type="ARBA" id="ARBA00023242"/>
    </source>
</evidence>
<comment type="similarity">
    <text evidence="2 5">Belongs to the GINS1/PSF1 family.</text>
</comment>
<dbReference type="PANTHER" id="PTHR12914:SF2">
    <property type="entry name" value="DNA REPLICATION COMPLEX GINS PROTEIN PSF1"/>
    <property type="match status" value="1"/>
</dbReference>
<protein>
    <recommendedName>
        <fullName evidence="5">DNA replication complex GINS protein PSF1</fullName>
    </recommendedName>
</protein>
<feature type="domain" description="DNA replication complex GINS protein PSF1 C-terminal" evidence="7">
    <location>
        <begin position="60"/>
        <end position="110"/>
    </location>
</feature>
<dbReference type="HOGENOM" id="CLU_079191_3_0_1"/>
<proteinExistence type="inferred from homology"/>
<reference evidence="8 9" key="1">
    <citation type="journal article" date="2008" name="Nature">
        <title>The Trichoplax genome and the nature of placozoans.</title>
        <authorList>
            <person name="Srivastava M."/>
            <person name="Begovic E."/>
            <person name="Chapman J."/>
            <person name="Putnam N.H."/>
            <person name="Hellsten U."/>
            <person name="Kawashima T."/>
            <person name="Kuo A."/>
            <person name="Mitros T."/>
            <person name="Salamov A."/>
            <person name="Carpenter M.L."/>
            <person name="Signorovitch A.Y."/>
            <person name="Moreno M.A."/>
            <person name="Kamm K."/>
            <person name="Grimwood J."/>
            <person name="Schmutz J."/>
            <person name="Shapiro H."/>
            <person name="Grigoriev I.V."/>
            <person name="Buss L.W."/>
            <person name="Schierwater B."/>
            <person name="Dellaporta S.L."/>
            <person name="Rokhsar D.S."/>
        </authorList>
    </citation>
    <scope>NUCLEOTIDE SEQUENCE [LARGE SCALE GENOMIC DNA]</scope>
    <source>
        <strain evidence="8 9">Grell-BS-1999</strain>
    </source>
</reference>
<comment type="subunit">
    <text evidence="5">Component of the GINS complex.</text>
</comment>
<dbReference type="InParanoid" id="B3S6J7"/>
<dbReference type="InterPro" id="IPR056783">
    <property type="entry name" value="PSF1_C"/>
</dbReference>
<sequence>MQRLRQLRWELGSVLPAHVRDNLCELEKQWFTNYSKSLVKYMRSFGDIGLDLTQDLKPPKSVFIEVRCLQDYGEFVTDDGDVISLKRNTQHYMRRSQCEHLIRQGILEHIN</sequence>
<dbReference type="AlphaFoldDB" id="B3S6J7"/>
<evidence type="ECO:0000259" key="6">
    <source>
        <dbReference type="Pfam" id="PF05916"/>
    </source>
</evidence>
<dbReference type="InterPro" id="IPR036224">
    <property type="entry name" value="GINS_bundle-like_dom_sf"/>
</dbReference>
<dbReference type="CTD" id="6757135"/>
<dbReference type="Gene3D" id="1.20.58.1030">
    <property type="match status" value="1"/>
</dbReference>
<dbReference type="GO" id="GO:0006260">
    <property type="term" value="P:DNA replication"/>
    <property type="evidence" value="ECO:0007669"/>
    <property type="project" value="UniProtKB-KW"/>
</dbReference>
<dbReference type="GO" id="GO:0000811">
    <property type="term" value="C:GINS complex"/>
    <property type="evidence" value="ECO:0007669"/>
    <property type="project" value="UniProtKB-UniRule"/>
</dbReference>
<dbReference type="FunFam" id="1.20.58.1030:FF:000016">
    <property type="entry name" value="Partner of sld5, putative"/>
    <property type="match status" value="1"/>
</dbReference>
<gene>
    <name evidence="8" type="ORF">TRIADDRAFT_59829</name>
</gene>
<dbReference type="CDD" id="cd21696">
    <property type="entry name" value="GINS_B_Psf1"/>
    <property type="match status" value="1"/>
</dbReference>
<evidence type="ECO:0000256" key="5">
    <source>
        <dbReference type="RuleBase" id="RU368085"/>
    </source>
</evidence>
<dbReference type="InterPro" id="IPR021151">
    <property type="entry name" value="GINS_A"/>
</dbReference>
<dbReference type="EMBL" id="DS985252">
    <property type="protein sequence ID" value="EDV21630.1"/>
    <property type="molecule type" value="Genomic_DNA"/>
</dbReference>
<dbReference type="Proteomes" id="UP000009022">
    <property type="component" value="Unassembled WGS sequence"/>
</dbReference>
<dbReference type="CDD" id="cd11710">
    <property type="entry name" value="GINS_A_psf1"/>
    <property type="match status" value="1"/>
</dbReference>
<feature type="domain" description="GINS subunit" evidence="6">
    <location>
        <begin position="1"/>
        <end position="45"/>
    </location>
</feature>
<dbReference type="Pfam" id="PF24997">
    <property type="entry name" value="PSF1_C"/>
    <property type="match status" value="1"/>
</dbReference>
<evidence type="ECO:0000256" key="1">
    <source>
        <dbReference type="ARBA" id="ARBA00004123"/>
    </source>
</evidence>
<comment type="function">
    <text evidence="5">Required for correct functioning of the GINS complex, a complex that plays an essential role in the initiation of DNA replication, and progression of DNA replication forks. GINS complex seems to bind preferentially to single-stranded DNA.</text>
</comment>
<dbReference type="STRING" id="10228.B3S6J7"/>